<evidence type="ECO:0000313" key="3">
    <source>
        <dbReference type="Proteomes" id="UP001187221"/>
    </source>
</evidence>
<protein>
    <recommendedName>
        <fullName evidence="4">Lmo0937 family membrane protein</fullName>
    </recommendedName>
</protein>
<keyword evidence="1" id="KW-0812">Transmembrane</keyword>
<reference evidence="2 3" key="1">
    <citation type="submission" date="2023-06" db="EMBL/GenBank/DDBJ databases">
        <title>Draft genome sequence of Novosphingobium sp. strain IK01.</title>
        <authorList>
            <person name="Hatamoto M."/>
            <person name="Ikarashi T."/>
            <person name="Yamaguchi T."/>
        </authorList>
    </citation>
    <scope>NUCLEOTIDE SEQUENCE [LARGE SCALE GENOMIC DNA]</scope>
    <source>
        <strain evidence="2 3">IK01</strain>
    </source>
</reference>
<dbReference type="Pfam" id="PF18919">
    <property type="entry name" value="DUF5670"/>
    <property type="match status" value="1"/>
</dbReference>
<comment type="caution">
    <text evidence="2">The sequence shown here is derived from an EMBL/GenBank/DDBJ whole genome shotgun (WGS) entry which is preliminary data.</text>
</comment>
<name>A0ABQ6PA85_9SPHN</name>
<accession>A0ABQ6PA85</accession>
<sequence length="49" mass="5299">MLLTIALVLLVLWALGVFAFKVTAGLIHILLVLALIVGLVQLFTGRRVV</sequence>
<dbReference type="Proteomes" id="UP001187221">
    <property type="component" value="Unassembled WGS sequence"/>
</dbReference>
<organism evidence="2 3">
    <name type="scientific">Novosphingobium pituita</name>
    <dbReference type="NCBI Taxonomy" id="3056842"/>
    <lineage>
        <taxon>Bacteria</taxon>
        <taxon>Pseudomonadati</taxon>
        <taxon>Pseudomonadota</taxon>
        <taxon>Alphaproteobacteria</taxon>
        <taxon>Sphingomonadales</taxon>
        <taxon>Sphingomonadaceae</taxon>
        <taxon>Novosphingobium</taxon>
    </lineage>
</organism>
<gene>
    <name evidence="2" type="ORF">NUTIK01_29050</name>
</gene>
<dbReference type="NCBIfam" id="NF033488">
    <property type="entry name" value="lmo0937_fam_TM"/>
    <property type="match status" value="1"/>
</dbReference>
<keyword evidence="1" id="KW-1133">Transmembrane helix</keyword>
<evidence type="ECO:0000313" key="2">
    <source>
        <dbReference type="EMBL" id="GMM62128.1"/>
    </source>
</evidence>
<dbReference type="InterPro" id="IPR043727">
    <property type="entry name" value="Lmo0937-like"/>
</dbReference>
<evidence type="ECO:0008006" key="4">
    <source>
        <dbReference type="Google" id="ProtNLM"/>
    </source>
</evidence>
<keyword evidence="3" id="KW-1185">Reference proteome</keyword>
<keyword evidence="1" id="KW-0472">Membrane</keyword>
<feature type="transmembrane region" description="Helical" evidence="1">
    <location>
        <begin position="29"/>
        <end position="45"/>
    </location>
</feature>
<evidence type="ECO:0000256" key="1">
    <source>
        <dbReference type="SAM" id="Phobius"/>
    </source>
</evidence>
<dbReference type="RefSeq" id="WP_317975739.1">
    <property type="nucleotide sequence ID" value="NZ_BTFW01000001.1"/>
</dbReference>
<proteinExistence type="predicted"/>
<dbReference type="EMBL" id="BTFW01000001">
    <property type="protein sequence ID" value="GMM62128.1"/>
    <property type="molecule type" value="Genomic_DNA"/>
</dbReference>